<proteinExistence type="predicted"/>
<dbReference type="EMBL" id="CP116942">
    <property type="protein sequence ID" value="WCO67245.1"/>
    <property type="molecule type" value="Genomic_DNA"/>
</dbReference>
<dbReference type="RefSeq" id="WP_272736767.1">
    <property type="nucleotide sequence ID" value="NZ_CP116942.1"/>
</dbReference>
<evidence type="ECO:0008006" key="3">
    <source>
        <dbReference type="Google" id="ProtNLM"/>
    </source>
</evidence>
<accession>A0AAE9Y601</accession>
<sequence>MVSDELAGGGDGARRLLVVDAPNVDRVHAGLLGRPPLRTERFDPEALTAWMDGASKSRAERTLFTNVRQPVPAGVEGWIRHLVDAGWKVFAKPKLRPGDDIDDEMVAHLTSAEWTQVTVFSHDSACFVDPLMALAASGCVVTVLGFRECAGNLPHLDGIDYVDVASVPGLYQSLPPRVRLVDLRPQGSWVEPVAN</sequence>
<dbReference type="AlphaFoldDB" id="A0AAE9Y601"/>
<reference evidence="1" key="1">
    <citation type="submission" date="2023-01" db="EMBL/GenBank/DDBJ databases">
        <title>The diversity of Class Acidimicrobiia in South China Sea sediment environments and the proposal of Iamia marina sp. nov., a novel species of the genus Iamia.</title>
        <authorList>
            <person name="He Y."/>
            <person name="Tian X."/>
        </authorList>
    </citation>
    <scope>NUCLEOTIDE SEQUENCE</scope>
    <source>
        <strain evidence="1">DSM 19957</strain>
    </source>
</reference>
<name>A0AAE9Y601_9ACTN</name>
<organism evidence="1 2">
    <name type="scientific">Iamia majanohamensis</name>
    <dbReference type="NCBI Taxonomy" id="467976"/>
    <lineage>
        <taxon>Bacteria</taxon>
        <taxon>Bacillati</taxon>
        <taxon>Actinomycetota</taxon>
        <taxon>Acidimicrobiia</taxon>
        <taxon>Acidimicrobiales</taxon>
        <taxon>Iamiaceae</taxon>
        <taxon>Iamia</taxon>
    </lineage>
</organism>
<protein>
    <recommendedName>
        <fullName evidence="3">NYN domain-containing protein</fullName>
    </recommendedName>
</protein>
<dbReference type="KEGG" id="ima:PO878_00725"/>
<dbReference type="Proteomes" id="UP001216390">
    <property type="component" value="Chromosome"/>
</dbReference>
<evidence type="ECO:0000313" key="2">
    <source>
        <dbReference type="Proteomes" id="UP001216390"/>
    </source>
</evidence>
<gene>
    <name evidence="1" type="ORF">PO878_00725</name>
</gene>
<evidence type="ECO:0000313" key="1">
    <source>
        <dbReference type="EMBL" id="WCO67245.1"/>
    </source>
</evidence>
<keyword evidence="2" id="KW-1185">Reference proteome</keyword>